<name>A0A0F8WCH4_9ZZZZ</name>
<proteinExistence type="predicted"/>
<feature type="transmembrane region" description="Helical" evidence="1">
    <location>
        <begin position="49"/>
        <end position="73"/>
    </location>
</feature>
<dbReference type="PANTHER" id="PTHR39165:SF1">
    <property type="entry name" value="DUF456 DOMAIN-CONTAINING PROTEIN"/>
    <property type="match status" value="1"/>
</dbReference>
<keyword evidence="1" id="KW-1133">Transmembrane helix</keyword>
<dbReference type="EMBL" id="LAZR01065950">
    <property type="protein sequence ID" value="KKK54527.1"/>
    <property type="molecule type" value="Genomic_DNA"/>
</dbReference>
<evidence type="ECO:0000313" key="2">
    <source>
        <dbReference type="EMBL" id="KKK54527.1"/>
    </source>
</evidence>
<gene>
    <name evidence="2" type="ORF">LCGC14_3083810</name>
</gene>
<feature type="transmembrane region" description="Helical" evidence="1">
    <location>
        <begin position="85"/>
        <end position="116"/>
    </location>
</feature>
<sequence>MDVFHTIVFIIVLLIMLGGLSGIVLPIIPSTPLIWFGILIYAICDGFESISWLLLLIFAVLTIFSVVLDYFGGIIGAKKFGATKWGIIGSIFGCIGGFITGGIVGIIIGPFLGAVLLEIAFGKDFANAFKSGVGTLVGFIGGVISKLVIGVIMIGIFIWKVF</sequence>
<evidence type="ECO:0000256" key="1">
    <source>
        <dbReference type="SAM" id="Phobius"/>
    </source>
</evidence>
<protein>
    <recommendedName>
        <fullName evidence="3">DUF456 domain-containing protein</fullName>
    </recommendedName>
</protein>
<feature type="transmembrane region" description="Helical" evidence="1">
    <location>
        <begin position="7"/>
        <end position="29"/>
    </location>
</feature>
<dbReference type="InterPro" id="IPR007403">
    <property type="entry name" value="DUF456"/>
</dbReference>
<dbReference type="Pfam" id="PF04306">
    <property type="entry name" value="DUF456"/>
    <property type="match status" value="1"/>
</dbReference>
<reference evidence="2" key="1">
    <citation type="journal article" date="2015" name="Nature">
        <title>Complex archaea that bridge the gap between prokaryotes and eukaryotes.</title>
        <authorList>
            <person name="Spang A."/>
            <person name="Saw J.H."/>
            <person name="Jorgensen S.L."/>
            <person name="Zaremba-Niedzwiedzka K."/>
            <person name="Martijn J."/>
            <person name="Lind A.E."/>
            <person name="van Eijk R."/>
            <person name="Schleper C."/>
            <person name="Guy L."/>
            <person name="Ettema T.J."/>
        </authorList>
    </citation>
    <scope>NUCLEOTIDE SEQUENCE</scope>
</reference>
<keyword evidence="1" id="KW-0472">Membrane</keyword>
<dbReference type="PANTHER" id="PTHR39165">
    <property type="entry name" value="IG HYPOTHETICAL 17883"/>
    <property type="match status" value="1"/>
</dbReference>
<accession>A0A0F8WCH4</accession>
<evidence type="ECO:0008006" key="3">
    <source>
        <dbReference type="Google" id="ProtNLM"/>
    </source>
</evidence>
<comment type="caution">
    <text evidence="2">The sequence shown here is derived from an EMBL/GenBank/DDBJ whole genome shotgun (WGS) entry which is preliminary data.</text>
</comment>
<feature type="transmembrane region" description="Helical" evidence="1">
    <location>
        <begin position="136"/>
        <end position="159"/>
    </location>
</feature>
<dbReference type="AlphaFoldDB" id="A0A0F8WCH4"/>
<keyword evidence="1" id="KW-0812">Transmembrane</keyword>
<organism evidence="2">
    <name type="scientific">marine sediment metagenome</name>
    <dbReference type="NCBI Taxonomy" id="412755"/>
    <lineage>
        <taxon>unclassified sequences</taxon>
        <taxon>metagenomes</taxon>
        <taxon>ecological metagenomes</taxon>
    </lineage>
</organism>